<evidence type="ECO:0000256" key="6">
    <source>
        <dbReference type="ARBA" id="ARBA00022833"/>
    </source>
</evidence>
<dbReference type="Gene3D" id="2.170.270.10">
    <property type="entry name" value="SET domain"/>
    <property type="match status" value="2"/>
</dbReference>
<dbReference type="GO" id="GO:0032259">
    <property type="term" value="P:methylation"/>
    <property type="evidence" value="ECO:0007669"/>
    <property type="project" value="UniProtKB-KW"/>
</dbReference>
<dbReference type="SUPFAM" id="SSF48452">
    <property type="entry name" value="TPR-like"/>
    <property type="match status" value="1"/>
</dbReference>
<evidence type="ECO:0000313" key="10">
    <source>
        <dbReference type="EMBL" id="KAL3389199.1"/>
    </source>
</evidence>
<evidence type="ECO:0000256" key="1">
    <source>
        <dbReference type="ARBA" id="ARBA00022603"/>
    </source>
</evidence>
<feature type="domain" description="MYND-type" evidence="9">
    <location>
        <begin position="251"/>
        <end position="290"/>
    </location>
</feature>
<dbReference type="PROSITE" id="PS50865">
    <property type="entry name" value="ZF_MYND_2"/>
    <property type="match status" value="1"/>
</dbReference>
<dbReference type="InterPro" id="IPR011990">
    <property type="entry name" value="TPR-like_helical_dom_sf"/>
</dbReference>
<feature type="domain" description="SET" evidence="8">
    <location>
        <begin position="384"/>
        <end position="508"/>
    </location>
</feature>
<evidence type="ECO:0000256" key="3">
    <source>
        <dbReference type="ARBA" id="ARBA00022691"/>
    </source>
</evidence>
<evidence type="ECO:0000256" key="5">
    <source>
        <dbReference type="ARBA" id="ARBA00022771"/>
    </source>
</evidence>
<comment type="caution">
    <text evidence="10">The sequence shown here is derived from an EMBL/GenBank/DDBJ whole genome shotgun (WGS) entry which is preliminary data.</text>
</comment>
<dbReference type="InterPro" id="IPR002893">
    <property type="entry name" value="Znf_MYND"/>
</dbReference>
<keyword evidence="2" id="KW-0808">Transferase</keyword>
<dbReference type="InterPro" id="IPR046341">
    <property type="entry name" value="SET_dom_sf"/>
</dbReference>
<dbReference type="GO" id="GO:0008270">
    <property type="term" value="F:zinc ion binding"/>
    <property type="evidence" value="ECO:0007669"/>
    <property type="project" value="UniProtKB-KW"/>
</dbReference>
<dbReference type="Gene3D" id="1.25.40.10">
    <property type="entry name" value="Tetratricopeptide repeat domain"/>
    <property type="match status" value="1"/>
</dbReference>
<dbReference type="InterPro" id="IPR052097">
    <property type="entry name" value="SET-MYND_domain_protein"/>
</dbReference>
<dbReference type="InterPro" id="IPR001214">
    <property type="entry name" value="SET_dom"/>
</dbReference>
<evidence type="ECO:0000256" key="7">
    <source>
        <dbReference type="PROSITE-ProRule" id="PRU00134"/>
    </source>
</evidence>
<keyword evidence="1" id="KW-0489">Methyltransferase</keyword>
<keyword evidence="11" id="KW-1185">Reference proteome</keyword>
<dbReference type="AlphaFoldDB" id="A0ABD2W8X7"/>
<accession>A0ABD2W8X7</accession>
<dbReference type="Gene3D" id="1.10.220.160">
    <property type="match status" value="1"/>
</dbReference>
<keyword evidence="5 7" id="KW-0863">Zinc-finger</keyword>
<evidence type="ECO:0000256" key="4">
    <source>
        <dbReference type="ARBA" id="ARBA00022723"/>
    </source>
</evidence>
<keyword evidence="3" id="KW-0949">S-adenosyl-L-methionine</keyword>
<dbReference type="GO" id="GO:0008757">
    <property type="term" value="F:S-adenosylmethionine-dependent methyltransferase activity"/>
    <property type="evidence" value="ECO:0007669"/>
    <property type="project" value="UniProtKB-ARBA"/>
</dbReference>
<dbReference type="SUPFAM" id="SSF144232">
    <property type="entry name" value="HIT/MYND zinc finger-like"/>
    <property type="match status" value="1"/>
</dbReference>
<dbReference type="GO" id="GO:0008170">
    <property type="term" value="F:N-methyltransferase activity"/>
    <property type="evidence" value="ECO:0007669"/>
    <property type="project" value="UniProtKB-ARBA"/>
</dbReference>
<proteinExistence type="predicted"/>
<evidence type="ECO:0000259" key="8">
    <source>
        <dbReference type="PROSITE" id="PS50280"/>
    </source>
</evidence>
<dbReference type="Gene3D" id="6.10.140.2220">
    <property type="match status" value="1"/>
</dbReference>
<dbReference type="PROSITE" id="PS01360">
    <property type="entry name" value="ZF_MYND_1"/>
    <property type="match status" value="1"/>
</dbReference>
<evidence type="ECO:0000313" key="11">
    <source>
        <dbReference type="Proteomes" id="UP001627154"/>
    </source>
</evidence>
<evidence type="ECO:0000256" key="2">
    <source>
        <dbReference type="ARBA" id="ARBA00022679"/>
    </source>
</evidence>
<gene>
    <name evidence="10" type="ORF">TKK_015460</name>
</gene>
<reference evidence="10 11" key="1">
    <citation type="journal article" date="2024" name="bioRxiv">
        <title>A reference genome for Trichogramma kaykai: A tiny desert-dwelling parasitoid wasp with competing sex-ratio distorters.</title>
        <authorList>
            <person name="Culotta J."/>
            <person name="Lindsey A.R."/>
        </authorList>
    </citation>
    <scope>NUCLEOTIDE SEQUENCE [LARGE SCALE GENOMIC DNA]</scope>
    <source>
        <strain evidence="10 11">KSX58</strain>
    </source>
</reference>
<dbReference type="PROSITE" id="PS50280">
    <property type="entry name" value="SET"/>
    <property type="match status" value="1"/>
</dbReference>
<dbReference type="PANTHER" id="PTHR46165">
    <property type="entry name" value="SET AND MYND DOMAIN-CONTAINING PROTEIN 4"/>
    <property type="match status" value="1"/>
</dbReference>
<keyword evidence="6" id="KW-0862">Zinc</keyword>
<dbReference type="Pfam" id="PF00856">
    <property type="entry name" value="SET"/>
    <property type="match status" value="1"/>
</dbReference>
<protein>
    <recommendedName>
        <fullName evidence="12">MYND-type domain-containing protein</fullName>
    </recommendedName>
</protein>
<dbReference type="EMBL" id="JBJJXI010000123">
    <property type="protein sequence ID" value="KAL3389199.1"/>
    <property type="molecule type" value="Genomic_DNA"/>
</dbReference>
<evidence type="ECO:0000259" key="9">
    <source>
        <dbReference type="PROSITE" id="PS50865"/>
    </source>
</evidence>
<dbReference type="GO" id="GO:0008276">
    <property type="term" value="F:protein methyltransferase activity"/>
    <property type="evidence" value="ECO:0007669"/>
    <property type="project" value="UniProtKB-ARBA"/>
</dbReference>
<sequence length="655" mass="75429">MTEKFLIEQQLNTKKSSLFMQRPSESSMKSTEKSRIFKMKGNEYYSKKTIDLKTFDLIIRLYNKSICLAPLNSECLSEAYGNRSALYFRLKRYPECILDVSRALACSNLTLARRVKLLIRKAESHIVLQDKANTQIALHDIKELIPRISKEMEKKNGESVFASIKEIEKALSILTDKKVIPYDICSGLHEDHLKMLSKKEKESPNSSVIVKTNENEQSYLVTRNDVMAGDIIYVDKPFCGFLNIYDSNIYCGHCFKEAYNSIPCDFCSWCSFCSEKCKTVAWTNYHDLECRIISHSTEDNTLSQTDYLALRSLILGIKKSGSINNFKNDLKHADETTEQVENGDFNPNEKSKFPKWKNQTFKSVYTLPLTRKITNSELQEIAVPTTEMLMSLCKYTDLFGNSIKSTTDIKNNEEIMLIGTILFKLRRRLISNSHFLTFELKTCRNELAVGTCKLKNCCFKLEFISSLSALLPHSCYPNAKICAVDNERFILYALRPIPKENQIYVSKGQLFYEMQKAFRVPALRQTLRYKCKCQACNENWPNLTELYKMPMENPIGYMKNYSQKESSLFDEYKSLLDPILKCQIVGGCEEKILKKLSYAMKKATDNLTPPSVVLCELMMSIAIYYETAFRYSTGYIYRKPPTKKSTIAVSKSDLQ</sequence>
<name>A0ABD2W8X7_9HYME</name>
<organism evidence="10 11">
    <name type="scientific">Trichogramma kaykai</name>
    <dbReference type="NCBI Taxonomy" id="54128"/>
    <lineage>
        <taxon>Eukaryota</taxon>
        <taxon>Metazoa</taxon>
        <taxon>Ecdysozoa</taxon>
        <taxon>Arthropoda</taxon>
        <taxon>Hexapoda</taxon>
        <taxon>Insecta</taxon>
        <taxon>Pterygota</taxon>
        <taxon>Neoptera</taxon>
        <taxon>Endopterygota</taxon>
        <taxon>Hymenoptera</taxon>
        <taxon>Apocrita</taxon>
        <taxon>Proctotrupomorpha</taxon>
        <taxon>Chalcidoidea</taxon>
        <taxon>Trichogrammatidae</taxon>
        <taxon>Trichogramma</taxon>
    </lineage>
</organism>
<keyword evidence="4" id="KW-0479">Metal-binding</keyword>
<evidence type="ECO:0008006" key="12">
    <source>
        <dbReference type="Google" id="ProtNLM"/>
    </source>
</evidence>
<dbReference type="Proteomes" id="UP001627154">
    <property type="component" value="Unassembled WGS sequence"/>
</dbReference>
<dbReference type="PANTHER" id="PTHR46165:SF7">
    <property type="entry name" value="SET AND MYND DOMAIN-CONTAINING PROTEIN 4"/>
    <property type="match status" value="1"/>
</dbReference>
<dbReference type="SUPFAM" id="SSF82199">
    <property type="entry name" value="SET domain"/>
    <property type="match status" value="1"/>
</dbReference>